<dbReference type="EC" id="2.7.1.167" evidence="12"/>
<feature type="active site" evidence="12">
    <location>
        <position position="278"/>
    </location>
</feature>
<dbReference type="KEGG" id="meg:DKB62_02450"/>
<feature type="domain" description="Carbohydrate kinase PfkB" evidence="13">
    <location>
        <begin position="18"/>
        <end position="315"/>
    </location>
</feature>
<keyword evidence="9 12" id="KW-0511">Multifunctional enzyme</keyword>
<feature type="domain" description="Cytidyltransferase-like" evidence="14">
    <location>
        <begin position="361"/>
        <end position="455"/>
    </location>
</feature>
<dbReference type="EC" id="2.7.7.70" evidence="12"/>
<feature type="binding site" evidence="12">
    <location>
        <begin position="207"/>
        <end position="210"/>
    </location>
    <ligand>
        <name>ATP</name>
        <dbReference type="ChEBI" id="CHEBI:30616"/>
    </ligand>
</feature>
<comment type="similarity">
    <text evidence="12">In the N-terminal section; belongs to the carbohydrate kinase PfkB family.</text>
</comment>
<dbReference type="GO" id="GO:0009244">
    <property type="term" value="P:lipopolysaccharide core region biosynthetic process"/>
    <property type="evidence" value="ECO:0007669"/>
    <property type="project" value="UniProtKB-UniPathway"/>
</dbReference>
<comment type="function">
    <text evidence="1 12">Catalyzes the phosphorylation of D-glycero-D-manno-heptose 7-phosphate at the C-1 position to selectively form D-glycero-beta-D-manno-heptose-1,7-bisphosphate.</text>
</comment>
<dbReference type="InterPro" id="IPR011913">
    <property type="entry name" value="RfaE_dom_I"/>
</dbReference>
<keyword evidence="16" id="KW-1185">Reference proteome</keyword>
<dbReference type="InterPro" id="IPR014729">
    <property type="entry name" value="Rossmann-like_a/b/a_fold"/>
</dbReference>
<dbReference type="HAMAP" id="MF_01603">
    <property type="entry name" value="HldE"/>
    <property type="match status" value="1"/>
</dbReference>
<dbReference type="NCBIfam" id="TIGR00125">
    <property type="entry name" value="cyt_tran_rel"/>
    <property type="match status" value="1"/>
</dbReference>
<dbReference type="UniPathway" id="UPA00958"/>
<dbReference type="RefSeq" id="WP_095629366.1">
    <property type="nucleotide sequence ID" value="NZ_CALYAU010000002.1"/>
</dbReference>
<evidence type="ECO:0000256" key="2">
    <source>
        <dbReference type="ARBA" id="ARBA00003753"/>
    </source>
</evidence>
<dbReference type="InterPro" id="IPR011914">
    <property type="entry name" value="RfaE_dom_II"/>
</dbReference>
<comment type="function">
    <text evidence="2 12">Catalyzes the ADP transfer from ATP to D-glycero-beta-D-manno-heptose 1-phosphate, yielding ADP-D-glycero-beta-D-manno-heptose.</text>
</comment>
<dbReference type="OrthoDB" id="9802794at2"/>
<keyword evidence="6 12" id="KW-0547">Nucleotide-binding</keyword>
<comment type="pathway">
    <text evidence="12">Nucleotide-sugar biosynthesis; ADP-L-glycero-beta-D-manno-heptose biosynthesis; ADP-L-glycero-beta-D-manno-heptose from D-glycero-beta-D-manno-heptose 7-phosphate: step 3/4.</text>
</comment>
<dbReference type="CDD" id="cd01172">
    <property type="entry name" value="RfaE_like"/>
    <property type="match status" value="1"/>
</dbReference>
<evidence type="ECO:0000256" key="8">
    <source>
        <dbReference type="ARBA" id="ARBA00022840"/>
    </source>
</evidence>
<protein>
    <recommendedName>
        <fullName evidence="12">Bifunctional protein HldE</fullName>
    </recommendedName>
    <domain>
        <recommendedName>
            <fullName evidence="12">D-beta-D-heptose 7-phosphate kinase</fullName>
            <ecNumber evidence="12">2.7.1.167</ecNumber>
        </recommendedName>
        <alternativeName>
            <fullName evidence="12">D-beta-D-heptose 7-phosphotransferase</fullName>
        </alternativeName>
        <alternativeName>
            <fullName evidence="12">D-glycero-beta-D-manno-heptose-7-phosphate kinase</fullName>
        </alternativeName>
    </domain>
    <domain>
        <recommendedName>
            <fullName evidence="12">D-beta-D-heptose 1-phosphate adenylyltransferase</fullName>
            <ecNumber evidence="12">2.7.7.70</ecNumber>
        </recommendedName>
        <alternativeName>
            <fullName evidence="12">D-glycero-beta-D-manno-heptose 1-phosphate adenylyltransferase</fullName>
        </alternativeName>
    </domain>
</protein>
<comment type="similarity">
    <text evidence="12">In the C-terminal section; belongs to the cytidylyltransferase family.</text>
</comment>
<evidence type="ECO:0000259" key="14">
    <source>
        <dbReference type="Pfam" id="PF01467"/>
    </source>
</evidence>
<name>A0A346AXC6_9FIRM</name>
<dbReference type="InterPro" id="IPR023030">
    <property type="entry name" value="Bifunc_HldE"/>
</dbReference>
<dbReference type="Gene3D" id="3.40.50.620">
    <property type="entry name" value="HUPs"/>
    <property type="match status" value="1"/>
</dbReference>
<evidence type="ECO:0000256" key="6">
    <source>
        <dbReference type="ARBA" id="ARBA00022741"/>
    </source>
</evidence>
<comment type="catalytic activity">
    <reaction evidence="11 12">
        <text>D-glycero-beta-D-manno-heptose 1-phosphate + ATP + H(+) = ADP-D-glycero-beta-D-manno-heptose + diphosphate</text>
        <dbReference type="Rhea" id="RHEA:27465"/>
        <dbReference type="ChEBI" id="CHEBI:15378"/>
        <dbReference type="ChEBI" id="CHEBI:30616"/>
        <dbReference type="ChEBI" id="CHEBI:33019"/>
        <dbReference type="ChEBI" id="CHEBI:59967"/>
        <dbReference type="ChEBI" id="CHEBI:61593"/>
        <dbReference type="EC" id="2.7.7.70"/>
    </reaction>
</comment>
<gene>
    <name evidence="12" type="primary">hldE</name>
    <name evidence="15" type="ORF">DKB62_02450</name>
</gene>
<dbReference type="PANTHER" id="PTHR46969:SF1">
    <property type="entry name" value="BIFUNCTIONAL PROTEIN HLDE"/>
    <property type="match status" value="1"/>
</dbReference>
<dbReference type="GO" id="GO:0016773">
    <property type="term" value="F:phosphotransferase activity, alcohol group as acceptor"/>
    <property type="evidence" value="ECO:0007669"/>
    <property type="project" value="InterPro"/>
</dbReference>
<evidence type="ECO:0000259" key="13">
    <source>
        <dbReference type="Pfam" id="PF00294"/>
    </source>
</evidence>
<evidence type="ECO:0000256" key="10">
    <source>
        <dbReference type="ARBA" id="ARBA00023277"/>
    </source>
</evidence>
<evidence type="ECO:0000256" key="4">
    <source>
        <dbReference type="ARBA" id="ARBA00022679"/>
    </source>
</evidence>
<comment type="catalytic activity">
    <reaction evidence="12">
        <text>D-glycero-beta-D-manno-heptose 7-phosphate + ATP = D-glycero-beta-D-manno-heptose 1,7-bisphosphate + ADP + H(+)</text>
        <dbReference type="Rhea" id="RHEA:27473"/>
        <dbReference type="ChEBI" id="CHEBI:15378"/>
        <dbReference type="ChEBI" id="CHEBI:30616"/>
        <dbReference type="ChEBI" id="CHEBI:60204"/>
        <dbReference type="ChEBI" id="CHEBI:60208"/>
        <dbReference type="ChEBI" id="CHEBI:456216"/>
        <dbReference type="EC" id="2.7.1.167"/>
    </reaction>
</comment>
<dbReference type="Gene3D" id="3.40.1190.20">
    <property type="match status" value="1"/>
</dbReference>
<keyword evidence="10 12" id="KW-0119">Carbohydrate metabolism</keyword>
<dbReference type="SUPFAM" id="SSF52374">
    <property type="entry name" value="Nucleotidylyl transferase"/>
    <property type="match status" value="1"/>
</dbReference>
<dbReference type="InterPro" id="IPR029056">
    <property type="entry name" value="Ribokinase-like"/>
</dbReference>
<keyword evidence="8 12" id="KW-0067">ATP-binding</keyword>
<evidence type="ECO:0000256" key="9">
    <source>
        <dbReference type="ARBA" id="ARBA00023268"/>
    </source>
</evidence>
<dbReference type="PANTHER" id="PTHR46969">
    <property type="entry name" value="BIFUNCTIONAL PROTEIN HLDE"/>
    <property type="match status" value="1"/>
</dbReference>
<dbReference type="GO" id="GO:0033785">
    <property type="term" value="F:heptose 7-phosphate kinase activity"/>
    <property type="evidence" value="ECO:0007669"/>
    <property type="project" value="UniProtKB-UniRule"/>
</dbReference>
<dbReference type="PROSITE" id="PS00584">
    <property type="entry name" value="PFKB_KINASES_2"/>
    <property type="match status" value="1"/>
</dbReference>
<dbReference type="InterPro" id="IPR011611">
    <property type="entry name" value="PfkB_dom"/>
</dbReference>
<evidence type="ECO:0000313" key="15">
    <source>
        <dbReference type="EMBL" id="AXL20519.1"/>
    </source>
</evidence>
<reference evidence="15 16" key="1">
    <citation type="submission" date="2018-05" db="EMBL/GenBank/DDBJ databases">
        <title>Complete genome sequence of Megasphaera sp. AJH120T, isolated from the ceca of a chicken.</title>
        <authorList>
            <person name="Maki J."/>
            <person name="Looft T."/>
        </authorList>
    </citation>
    <scope>NUCLEOTIDE SEQUENCE [LARGE SCALE GENOMIC DNA]</scope>
    <source>
        <strain evidence="15 16">AJH120</strain>
    </source>
</reference>
<dbReference type="NCBIfam" id="TIGR02198">
    <property type="entry name" value="rfaE_dom_I"/>
    <property type="match status" value="1"/>
</dbReference>
<accession>A0A346AXC6</accession>
<keyword evidence="5 12" id="KW-0548">Nucleotidyltransferase</keyword>
<proteinExistence type="inferred from homology"/>
<dbReference type="FunFam" id="3.40.1190.20:FF:000002">
    <property type="entry name" value="Bifunctional protein HldE"/>
    <property type="match status" value="1"/>
</dbReference>
<dbReference type="NCBIfam" id="TIGR02199">
    <property type="entry name" value="rfaE_dom_II"/>
    <property type="match status" value="1"/>
</dbReference>
<comment type="pathway">
    <text evidence="3">Bacterial outer membrane biogenesis; LPS core biosynthesis.</text>
</comment>
<evidence type="ECO:0000256" key="5">
    <source>
        <dbReference type="ARBA" id="ARBA00022695"/>
    </source>
</evidence>
<keyword evidence="7 12" id="KW-0418">Kinase</keyword>
<evidence type="ECO:0000256" key="7">
    <source>
        <dbReference type="ARBA" id="ARBA00022777"/>
    </source>
</evidence>
<keyword evidence="4 12" id="KW-0808">Transferase</keyword>
<organism evidence="15 16">
    <name type="scientific">Megasphaera stantonii</name>
    <dbReference type="NCBI Taxonomy" id="2144175"/>
    <lineage>
        <taxon>Bacteria</taxon>
        <taxon>Bacillati</taxon>
        <taxon>Bacillota</taxon>
        <taxon>Negativicutes</taxon>
        <taxon>Veillonellales</taxon>
        <taxon>Veillonellaceae</taxon>
        <taxon>Megasphaera</taxon>
    </lineage>
</organism>
<feature type="region of interest" description="Cytidylyltransferase" evidence="12">
    <location>
        <begin position="361"/>
        <end position="493"/>
    </location>
</feature>
<dbReference type="UniPathway" id="UPA00356">
    <property type="reaction ID" value="UER00437"/>
</dbReference>
<dbReference type="Proteomes" id="UP000254337">
    <property type="component" value="Chromosome"/>
</dbReference>
<dbReference type="InterPro" id="IPR002173">
    <property type="entry name" value="Carboh/pur_kinase_PfkB_CS"/>
</dbReference>
<dbReference type="AlphaFoldDB" id="A0A346AXC6"/>
<dbReference type="Pfam" id="PF00294">
    <property type="entry name" value="PfkB"/>
    <property type="match status" value="1"/>
</dbReference>
<dbReference type="GO" id="GO:0033786">
    <property type="term" value="F:heptose-1-phosphate adenylyltransferase activity"/>
    <property type="evidence" value="ECO:0007669"/>
    <property type="project" value="UniProtKB-UniRule"/>
</dbReference>
<dbReference type="InterPro" id="IPR004821">
    <property type="entry name" value="Cyt_trans-like"/>
</dbReference>
<comment type="pathway">
    <text evidence="12">Nucleotide-sugar biosynthesis; ADP-L-glycero-beta-D-manno-heptose biosynthesis; ADP-L-glycero-beta-D-manno-heptose from D-glycero-beta-D-manno-heptose 7-phosphate: step 1/4.</text>
</comment>
<evidence type="ECO:0000256" key="1">
    <source>
        <dbReference type="ARBA" id="ARBA00002319"/>
    </source>
</evidence>
<dbReference type="SUPFAM" id="SSF53613">
    <property type="entry name" value="Ribokinase-like"/>
    <property type="match status" value="1"/>
</dbReference>
<dbReference type="GO" id="GO:0005524">
    <property type="term" value="F:ATP binding"/>
    <property type="evidence" value="ECO:0007669"/>
    <property type="project" value="UniProtKB-UniRule"/>
</dbReference>
<evidence type="ECO:0000313" key="16">
    <source>
        <dbReference type="Proteomes" id="UP000254337"/>
    </source>
</evidence>
<dbReference type="GO" id="GO:0097171">
    <property type="term" value="P:ADP-L-glycero-beta-D-manno-heptose biosynthetic process"/>
    <property type="evidence" value="ECO:0007669"/>
    <property type="project" value="UniProtKB-UniPathway"/>
</dbReference>
<dbReference type="GO" id="GO:0005829">
    <property type="term" value="C:cytosol"/>
    <property type="evidence" value="ECO:0007669"/>
    <property type="project" value="TreeGrafter"/>
</dbReference>
<dbReference type="Pfam" id="PF01467">
    <property type="entry name" value="CTP_transf_like"/>
    <property type="match status" value="1"/>
</dbReference>
<comment type="subunit">
    <text evidence="12">Homodimer.</text>
</comment>
<sequence length="493" mass="54218">MTEGYIDNFLNDALPKLRIAVVGDIMVDRYVFGSVDRISPEAPVPVNKVNRISSVLGGAANVAANLANLDCRVYLAGLVGDDENAALLRGLLDDVGIDGTGMVVRKGHVTTTKVRVLGSRQQMVRLDFEDAVPFEREEEDALAAWLDQRIAQGLDGMILSDYKKGVLTDRMSQLVIERARRAGIPILVDPKGSDWHKYNGADFVTPNIKELGDCCGEKIPNEGQAVVDAARRLHEQYDFAHIMVTRSEKGITVIRKDGKVWNNPATAQEVFDVSGAGDTVAAAFLAAVASHLSIRTSLQVANAAAGIVVTKVGTYPIHRSELLKLWQEWHPNRWAPYKALSWEETAEKIRQWQKQGETVVFTNGCFDILHRGHVLYLQQAAMLGQHLVVGLNSDASVRRLKGETRPLVHEEDRAVLLSALGCVDEVVMFTEDTPAELLSVLRPDILVKGGDYKAEEVVGREYVKRVEIISFEEGYSTTGLVQKIASLAKEGKL</sequence>
<evidence type="ECO:0000256" key="3">
    <source>
        <dbReference type="ARBA" id="ARBA00004713"/>
    </source>
</evidence>
<evidence type="ECO:0000256" key="12">
    <source>
        <dbReference type="HAMAP-Rule" id="MF_01603"/>
    </source>
</evidence>
<dbReference type="EMBL" id="CP029462">
    <property type="protein sequence ID" value="AXL20519.1"/>
    <property type="molecule type" value="Genomic_DNA"/>
</dbReference>
<feature type="region of interest" description="Ribokinase" evidence="12">
    <location>
        <begin position="1"/>
        <end position="335"/>
    </location>
</feature>
<evidence type="ECO:0000256" key="11">
    <source>
        <dbReference type="ARBA" id="ARBA00047428"/>
    </source>
</evidence>